<gene>
    <name evidence="1" type="ORF">QTG54_007264</name>
</gene>
<reference evidence="1" key="1">
    <citation type="submission" date="2023-06" db="EMBL/GenBank/DDBJ databases">
        <title>Survivors Of The Sea: Transcriptome response of Skeletonema marinoi to long-term dormancy.</title>
        <authorList>
            <person name="Pinder M.I.M."/>
            <person name="Kourtchenko O."/>
            <person name="Robertson E.K."/>
            <person name="Larsson T."/>
            <person name="Maumus F."/>
            <person name="Osuna-Cruz C.M."/>
            <person name="Vancaester E."/>
            <person name="Stenow R."/>
            <person name="Vandepoele K."/>
            <person name="Ploug H."/>
            <person name="Bruchert V."/>
            <person name="Godhe A."/>
            <person name="Topel M."/>
        </authorList>
    </citation>
    <scope>NUCLEOTIDE SEQUENCE</scope>
    <source>
        <strain evidence="1">R05AC</strain>
    </source>
</reference>
<proteinExistence type="predicted"/>
<keyword evidence="2" id="KW-1185">Reference proteome</keyword>
<name>A0AAD8YAC4_9STRA</name>
<dbReference type="AlphaFoldDB" id="A0AAD8YAC4"/>
<comment type="caution">
    <text evidence="1">The sequence shown here is derived from an EMBL/GenBank/DDBJ whole genome shotgun (WGS) entry which is preliminary data.</text>
</comment>
<dbReference type="InterPro" id="IPR012674">
    <property type="entry name" value="Calycin"/>
</dbReference>
<evidence type="ECO:0000313" key="1">
    <source>
        <dbReference type="EMBL" id="KAK1741691.1"/>
    </source>
</evidence>
<evidence type="ECO:0000313" key="2">
    <source>
        <dbReference type="Proteomes" id="UP001224775"/>
    </source>
</evidence>
<dbReference type="EMBL" id="JATAAI010000012">
    <property type="protein sequence ID" value="KAK1741691.1"/>
    <property type="molecule type" value="Genomic_DNA"/>
</dbReference>
<dbReference type="SUPFAM" id="SSF50814">
    <property type="entry name" value="Lipocalins"/>
    <property type="match status" value="1"/>
</dbReference>
<organism evidence="1 2">
    <name type="scientific">Skeletonema marinoi</name>
    <dbReference type="NCBI Taxonomy" id="267567"/>
    <lineage>
        <taxon>Eukaryota</taxon>
        <taxon>Sar</taxon>
        <taxon>Stramenopiles</taxon>
        <taxon>Ochrophyta</taxon>
        <taxon>Bacillariophyta</taxon>
        <taxon>Coscinodiscophyceae</taxon>
        <taxon>Thalassiosirophycidae</taxon>
        <taxon>Thalassiosirales</taxon>
        <taxon>Skeletonemataceae</taxon>
        <taxon>Skeletonema</taxon>
        <taxon>Skeletonema marinoi-dohrnii complex</taxon>
    </lineage>
</organism>
<sequence>MPTIGVGEPDAPMSSALGTMNGTWRLDKLRGKPSMRGYLETMGVPELAIEAHEKGEEDHETIHTIEFSDSHFKIKKQSRVTDMGLDLKLGEECLANLPGDRVKTTIATTENPGQQVKIVSRMPTMNGMANVVDTKTLQREGNLLVLVQTLTIKNELSGKEHTTTRYFVPHEGALIPLAATAKGSVGKK</sequence>
<protein>
    <submittedName>
        <fullName evidence="1">Uncharacterized protein</fullName>
    </submittedName>
</protein>
<dbReference type="Gene3D" id="2.40.128.20">
    <property type="match status" value="1"/>
</dbReference>
<dbReference type="Proteomes" id="UP001224775">
    <property type="component" value="Unassembled WGS sequence"/>
</dbReference>
<accession>A0AAD8YAC4</accession>